<dbReference type="CDD" id="cd04301">
    <property type="entry name" value="NAT_SF"/>
    <property type="match status" value="1"/>
</dbReference>
<dbReference type="AlphaFoldDB" id="A0A4P6MY81"/>
<keyword evidence="5" id="KW-1185">Reference proteome</keyword>
<dbReference type="PANTHER" id="PTHR43877:SF2">
    <property type="entry name" value="AMINOALKYLPHOSPHONATE N-ACETYLTRANSFERASE-RELATED"/>
    <property type="match status" value="1"/>
</dbReference>
<feature type="domain" description="N-acetyltransferase" evidence="3">
    <location>
        <begin position="8"/>
        <end position="154"/>
    </location>
</feature>
<keyword evidence="2" id="KW-0012">Acyltransferase</keyword>
<sequence>MGTEGADYTVARATREDVADIVALLHDDEIGAGREGVDLAPYLAAFDEVDVDPQQLLAIVRDEGGAAAGTLQLTFIPGLSRGGAKRLVVEGVRVHSSTRGSGLGAALMEWAQEQGRSRGATLVQLTSDKRRTDAHRFYERLGYEATHEGFKLDL</sequence>
<evidence type="ECO:0000313" key="5">
    <source>
        <dbReference type="Proteomes" id="UP000290408"/>
    </source>
</evidence>
<dbReference type="SUPFAM" id="SSF55729">
    <property type="entry name" value="Acyl-CoA N-acyltransferases (Nat)"/>
    <property type="match status" value="1"/>
</dbReference>
<dbReference type="InterPro" id="IPR050832">
    <property type="entry name" value="Bact_Acetyltransf"/>
</dbReference>
<accession>A0A4P6MY81</accession>
<dbReference type="Proteomes" id="UP000290408">
    <property type="component" value="Chromosome"/>
</dbReference>
<dbReference type="InterPro" id="IPR000182">
    <property type="entry name" value="GNAT_dom"/>
</dbReference>
<organism evidence="4 5">
    <name type="scientific">Janibacter limosus</name>
    <dbReference type="NCBI Taxonomy" id="53458"/>
    <lineage>
        <taxon>Bacteria</taxon>
        <taxon>Bacillati</taxon>
        <taxon>Actinomycetota</taxon>
        <taxon>Actinomycetes</taxon>
        <taxon>Micrococcales</taxon>
        <taxon>Intrasporangiaceae</taxon>
        <taxon>Janibacter</taxon>
    </lineage>
</organism>
<dbReference type="PANTHER" id="PTHR43877">
    <property type="entry name" value="AMINOALKYLPHOSPHONATE N-ACETYLTRANSFERASE-RELATED-RELATED"/>
    <property type="match status" value="1"/>
</dbReference>
<evidence type="ECO:0000256" key="1">
    <source>
        <dbReference type="ARBA" id="ARBA00022679"/>
    </source>
</evidence>
<protein>
    <submittedName>
        <fullName evidence="4">GNAT family N-acetyltransferase</fullName>
    </submittedName>
</protein>
<evidence type="ECO:0000259" key="3">
    <source>
        <dbReference type="PROSITE" id="PS51186"/>
    </source>
</evidence>
<keyword evidence="1 4" id="KW-0808">Transferase</keyword>
<dbReference type="EMBL" id="CP036164">
    <property type="protein sequence ID" value="QBF48039.1"/>
    <property type="molecule type" value="Genomic_DNA"/>
</dbReference>
<reference evidence="4 5" key="1">
    <citation type="submission" date="2019-02" db="EMBL/GenBank/DDBJ databases">
        <title>Genomic data mining of an Antarctic deep-sea actinobacterium, Janibacterlimosus P3-3-X1.</title>
        <authorList>
            <person name="Liao L."/>
            <person name="Chen B."/>
        </authorList>
    </citation>
    <scope>NUCLEOTIDE SEQUENCE [LARGE SCALE GENOMIC DNA]</scope>
    <source>
        <strain evidence="4 5">P3-3-X1</strain>
    </source>
</reference>
<proteinExistence type="predicted"/>
<dbReference type="InterPro" id="IPR016181">
    <property type="entry name" value="Acyl_CoA_acyltransferase"/>
</dbReference>
<dbReference type="STRING" id="1216970.GCA_001570985_02151"/>
<evidence type="ECO:0000313" key="4">
    <source>
        <dbReference type="EMBL" id="QBF48039.1"/>
    </source>
</evidence>
<dbReference type="KEGG" id="jli:EXU32_13625"/>
<dbReference type="GO" id="GO:0016747">
    <property type="term" value="F:acyltransferase activity, transferring groups other than amino-acyl groups"/>
    <property type="evidence" value="ECO:0007669"/>
    <property type="project" value="InterPro"/>
</dbReference>
<dbReference type="Pfam" id="PF00583">
    <property type="entry name" value="Acetyltransf_1"/>
    <property type="match status" value="1"/>
</dbReference>
<gene>
    <name evidence="4" type="ORF">EXU32_13625</name>
</gene>
<dbReference type="PROSITE" id="PS51186">
    <property type="entry name" value="GNAT"/>
    <property type="match status" value="1"/>
</dbReference>
<evidence type="ECO:0000256" key="2">
    <source>
        <dbReference type="ARBA" id="ARBA00023315"/>
    </source>
</evidence>
<dbReference type="Gene3D" id="3.40.630.30">
    <property type="match status" value="1"/>
</dbReference>
<name>A0A4P6MY81_9MICO</name>
<dbReference type="OrthoDB" id="9789603at2"/>